<dbReference type="Proteomes" id="UP000008311">
    <property type="component" value="Unassembled WGS sequence"/>
</dbReference>
<proteinExistence type="inferred from homology"/>
<evidence type="ECO:0000256" key="2">
    <source>
        <dbReference type="ARBA" id="ARBA00005885"/>
    </source>
</evidence>
<dbReference type="GO" id="GO:0008017">
    <property type="term" value="F:microtubule binding"/>
    <property type="evidence" value="ECO:0007669"/>
    <property type="project" value="InterPro"/>
</dbReference>
<keyword evidence="3" id="KW-0963">Cytoplasm</keyword>
<feature type="compositionally biased region" description="Polar residues" evidence="7">
    <location>
        <begin position="173"/>
        <end position="182"/>
    </location>
</feature>
<organism evidence="9 10">
    <name type="scientific">Ricinus communis</name>
    <name type="common">Castor bean</name>
    <dbReference type="NCBI Taxonomy" id="3988"/>
    <lineage>
        <taxon>Eukaryota</taxon>
        <taxon>Viridiplantae</taxon>
        <taxon>Streptophyta</taxon>
        <taxon>Embryophyta</taxon>
        <taxon>Tracheophyta</taxon>
        <taxon>Spermatophyta</taxon>
        <taxon>Magnoliopsida</taxon>
        <taxon>eudicotyledons</taxon>
        <taxon>Gunneridae</taxon>
        <taxon>Pentapetalae</taxon>
        <taxon>rosids</taxon>
        <taxon>fabids</taxon>
        <taxon>Malpighiales</taxon>
        <taxon>Euphorbiaceae</taxon>
        <taxon>Acalyphoideae</taxon>
        <taxon>Acalypheae</taxon>
        <taxon>Ricinus</taxon>
    </lineage>
</organism>
<feature type="compositionally biased region" description="Polar residues" evidence="7">
    <location>
        <begin position="402"/>
        <end position="412"/>
    </location>
</feature>
<dbReference type="FunCoup" id="B9SDM4">
    <property type="interactions" value="640"/>
</dbReference>
<dbReference type="InParanoid" id="B9SDM4"/>
<dbReference type="KEGG" id="rcu:8259788"/>
<accession>B9SDM4</accession>
<reference evidence="10" key="1">
    <citation type="journal article" date="2010" name="Nat. Biotechnol.">
        <title>Draft genome sequence of the oilseed species Ricinus communis.</title>
        <authorList>
            <person name="Chan A.P."/>
            <person name="Crabtree J."/>
            <person name="Zhao Q."/>
            <person name="Lorenzi H."/>
            <person name="Orvis J."/>
            <person name="Puiu D."/>
            <person name="Melake-Berhan A."/>
            <person name="Jones K.M."/>
            <person name="Redman J."/>
            <person name="Chen G."/>
            <person name="Cahoon E.B."/>
            <person name="Gedil M."/>
            <person name="Stanke M."/>
            <person name="Haas B.J."/>
            <person name="Wortman J.R."/>
            <person name="Fraser-Liggett C.M."/>
            <person name="Ravel J."/>
            <person name="Rabinowicz P.D."/>
        </authorList>
    </citation>
    <scope>NUCLEOTIDE SEQUENCE [LARGE SCALE GENOMIC DNA]</scope>
    <source>
        <strain evidence="10">cv. Hale</strain>
    </source>
</reference>
<dbReference type="Pfam" id="PF06886">
    <property type="entry name" value="TPX2"/>
    <property type="match status" value="1"/>
</dbReference>
<comment type="similarity">
    <text evidence="2">Belongs to the TPX2 family.</text>
</comment>
<protein>
    <recommendedName>
        <fullName evidence="8">TPX2 C-terminal domain-containing protein</fullName>
    </recommendedName>
</protein>
<keyword evidence="6" id="KW-0175">Coiled coil</keyword>
<dbReference type="OrthoDB" id="1939285at2759"/>
<evidence type="ECO:0000259" key="8">
    <source>
        <dbReference type="Pfam" id="PF06886"/>
    </source>
</evidence>
<feature type="region of interest" description="Disordered" evidence="7">
    <location>
        <begin position="1"/>
        <end position="182"/>
    </location>
</feature>
<keyword evidence="5" id="KW-0206">Cytoskeleton</keyword>
<feature type="compositionally biased region" description="Polar residues" evidence="7">
    <location>
        <begin position="39"/>
        <end position="79"/>
    </location>
</feature>
<evidence type="ECO:0000256" key="1">
    <source>
        <dbReference type="ARBA" id="ARBA00004245"/>
    </source>
</evidence>
<feature type="compositionally biased region" description="Polar residues" evidence="7">
    <location>
        <begin position="88"/>
        <end position="107"/>
    </location>
</feature>
<feature type="coiled-coil region" evidence="6">
    <location>
        <begin position="270"/>
        <end position="300"/>
    </location>
</feature>
<sequence>MESENAIVLKHESVSEEINPEESASAPRKEEKIAANGQVPINANGTTEHVANVDANANVSETKLSNSLKELATPSSKNNKMSKDKPNLKSTASFSRHQKPSLSQSLSFPAKGVRADNMKMSIDGHPTKTMSKHAKDDGRKGQVNSNGSGTSLSCLTQPSRRLSTGVHSKESSGNDTKAISRRTTLATMPSKQKAMPVKLSSLNESTNSLPAEVSELADNNLMLETTTLPSKEDDDIHSTTSTATPCSRRTSGSGFSFRLDERAERRREFFSKLEEKIHAKEMEKNNLQAKSQENQEAEIKQLRKSLTFKATPMPSFYKEPPPKVELKKIPTTRPISPKLGRNKGLTASMNGSIEGGGSSLSPRSSHSPRLVNQESNKSTKRTQRNGNKDAVASKTSIKKSQPKLQPRQSVANGISKPKPAEAENQNPEAYAGIAEESHINSVNLPISENRVETMPEKNPSQDVKELVLSSPNPEIMPPEVIVGG</sequence>
<feature type="domain" description="TPX2 C-terminal" evidence="8">
    <location>
        <begin position="255"/>
        <end position="329"/>
    </location>
</feature>
<evidence type="ECO:0000313" key="9">
    <source>
        <dbReference type="EMBL" id="EEF38303.1"/>
    </source>
</evidence>
<dbReference type="eggNOG" id="ENOG502QTFB">
    <property type="taxonomic scope" value="Eukaryota"/>
</dbReference>
<dbReference type="GO" id="GO:0072657">
    <property type="term" value="P:protein localization to membrane"/>
    <property type="evidence" value="ECO:0000318"/>
    <property type="project" value="GO_Central"/>
</dbReference>
<keyword evidence="4" id="KW-0493">Microtubule</keyword>
<keyword evidence="10" id="KW-1185">Reference proteome</keyword>
<feature type="compositionally biased region" description="Low complexity" evidence="7">
    <location>
        <begin position="359"/>
        <end position="370"/>
    </location>
</feature>
<name>B9SDM4_RICCO</name>
<evidence type="ECO:0000256" key="5">
    <source>
        <dbReference type="ARBA" id="ARBA00023212"/>
    </source>
</evidence>
<feature type="region of interest" description="Disordered" evidence="7">
    <location>
        <begin position="452"/>
        <end position="484"/>
    </location>
</feature>
<gene>
    <name evidence="9" type="ORF">RCOM_0422090</name>
</gene>
<dbReference type="PANTHER" id="PTHR31358">
    <property type="entry name" value="PROTEIN WVD2-LIKE 4"/>
    <property type="match status" value="1"/>
</dbReference>
<evidence type="ECO:0000256" key="6">
    <source>
        <dbReference type="SAM" id="Coils"/>
    </source>
</evidence>
<dbReference type="STRING" id="3988.B9SDM4"/>
<dbReference type="PANTHER" id="PTHR31358:SF30">
    <property type="entry name" value="PROTEIN WVD2-LIKE 4"/>
    <property type="match status" value="1"/>
</dbReference>
<dbReference type="InterPro" id="IPR044833">
    <property type="entry name" value="WDL5/6"/>
</dbReference>
<evidence type="ECO:0000256" key="7">
    <source>
        <dbReference type="SAM" id="MobiDB-lite"/>
    </source>
</evidence>
<evidence type="ECO:0000256" key="3">
    <source>
        <dbReference type="ARBA" id="ARBA00022490"/>
    </source>
</evidence>
<evidence type="ECO:0000256" key="4">
    <source>
        <dbReference type="ARBA" id="ARBA00022701"/>
    </source>
</evidence>
<dbReference type="AlphaFoldDB" id="B9SDM4"/>
<dbReference type="EMBL" id="EQ973928">
    <property type="protein sequence ID" value="EEF38303.1"/>
    <property type="molecule type" value="Genomic_DNA"/>
</dbReference>
<evidence type="ECO:0000313" key="10">
    <source>
        <dbReference type="Proteomes" id="UP000008311"/>
    </source>
</evidence>
<dbReference type="InterPro" id="IPR027329">
    <property type="entry name" value="TPX2_C"/>
</dbReference>
<comment type="subcellular location">
    <subcellularLocation>
        <location evidence="1">Cytoplasm</location>
        <location evidence="1">Cytoskeleton</location>
    </subcellularLocation>
</comment>
<feature type="region of interest" description="Disordered" evidence="7">
    <location>
        <begin position="230"/>
        <end position="254"/>
    </location>
</feature>
<dbReference type="GO" id="GO:0005874">
    <property type="term" value="C:microtubule"/>
    <property type="evidence" value="ECO:0007669"/>
    <property type="project" value="UniProtKB-KW"/>
</dbReference>
<feature type="region of interest" description="Disordered" evidence="7">
    <location>
        <begin position="312"/>
        <end position="430"/>
    </location>
</feature>
<feature type="compositionally biased region" description="Polar residues" evidence="7">
    <location>
        <begin position="142"/>
        <end position="166"/>
    </location>
</feature>